<gene>
    <name evidence="7" type="primary">sigW_6</name>
    <name evidence="7" type="ORF">PAECIP111892_04319</name>
</gene>
<evidence type="ECO:0000313" key="7">
    <source>
        <dbReference type="EMBL" id="CAH1216445.1"/>
    </source>
</evidence>
<organism evidence="7 8">
    <name type="scientific">Paenibacillus auburnensis</name>
    <dbReference type="NCBI Taxonomy" id="2905649"/>
    <lineage>
        <taxon>Bacteria</taxon>
        <taxon>Bacillati</taxon>
        <taxon>Bacillota</taxon>
        <taxon>Bacilli</taxon>
        <taxon>Bacillales</taxon>
        <taxon>Paenibacillaceae</taxon>
        <taxon>Paenibacillus</taxon>
    </lineage>
</organism>
<keyword evidence="8" id="KW-1185">Reference proteome</keyword>
<dbReference type="CDD" id="cd06171">
    <property type="entry name" value="Sigma70_r4"/>
    <property type="match status" value="1"/>
</dbReference>
<feature type="domain" description="RNA polymerase sigma-70 region 2" evidence="5">
    <location>
        <begin position="25"/>
        <end position="92"/>
    </location>
</feature>
<evidence type="ECO:0000256" key="2">
    <source>
        <dbReference type="ARBA" id="ARBA00023015"/>
    </source>
</evidence>
<dbReference type="SUPFAM" id="SSF88946">
    <property type="entry name" value="Sigma2 domain of RNA polymerase sigma factors"/>
    <property type="match status" value="1"/>
</dbReference>
<dbReference type="InterPro" id="IPR036388">
    <property type="entry name" value="WH-like_DNA-bd_sf"/>
</dbReference>
<comment type="caution">
    <text evidence="7">The sequence shown here is derived from an EMBL/GenBank/DDBJ whole genome shotgun (WGS) entry which is preliminary data.</text>
</comment>
<dbReference type="Pfam" id="PF08281">
    <property type="entry name" value="Sigma70_r4_2"/>
    <property type="match status" value="1"/>
</dbReference>
<proteinExistence type="inferred from homology"/>
<dbReference type="RefSeq" id="WP_236336164.1">
    <property type="nucleotide sequence ID" value="NZ_CAKMMG010000007.1"/>
</dbReference>
<dbReference type="Proteomes" id="UP000838324">
    <property type="component" value="Unassembled WGS sequence"/>
</dbReference>
<keyword evidence="3" id="KW-0731">Sigma factor</keyword>
<protein>
    <submittedName>
        <fullName evidence="7">ECF RNA polymerase sigma factor SigW</fullName>
    </submittedName>
</protein>
<dbReference type="InterPro" id="IPR039425">
    <property type="entry name" value="RNA_pol_sigma-70-like"/>
</dbReference>
<dbReference type="InterPro" id="IPR013324">
    <property type="entry name" value="RNA_pol_sigma_r3/r4-like"/>
</dbReference>
<dbReference type="Gene3D" id="1.10.1740.10">
    <property type="match status" value="1"/>
</dbReference>
<keyword evidence="4" id="KW-0804">Transcription</keyword>
<accession>A0ABN8GRX0</accession>
<dbReference type="Pfam" id="PF04542">
    <property type="entry name" value="Sigma70_r2"/>
    <property type="match status" value="1"/>
</dbReference>
<sequence length="194" mass="22943">MKHRDEYSQLIELSLAGSGEAYGELYEATIRDVYRTVRFLVSEPLNAEDVVQDIYIELHRSLGQYDQSHAFRPWLMGLVMRQIRAYRRKGWRHLRVIKKAEHMRERMEYDFAGEVADRLSNRELLETVNRLPFKLKQVIILHYLQEYSQEEVAAILEIPLGTVKSRIHAALQKLRQKRQADIIRIGKVEDIHES</sequence>
<evidence type="ECO:0000256" key="4">
    <source>
        <dbReference type="ARBA" id="ARBA00023163"/>
    </source>
</evidence>
<dbReference type="PANTHER" id="PTHR43133">
    <property type="entry name" value="RNA POLYMERASE ECF-TYPE SIGMA FACTO"/>
    <property type="match status" value="1"/>
</dbReference>
<name>A0ABN8GRX0_9BACL</name>
<dbReference type="Gene3D" id="1.10.10.10">
    <property type="entry name" value="Winged helix-like DNA-binding domain superfamily/Winged helix DNA-binding domain"/>
    <property type="match status" value="1"/>
</dbReference>
<dbReference type="PANTHER" id="PTHR43133:SF60">
    <property type="entry name" value="RNA POLYMERASE SIGMA FACTOR SIGV"/>
    <property type="match status" value="1"/>
</dbReference>
<reference evidence="7" key="1">
    <citation type="submission" date="2022-01" db="EMBL/GenBank/DDBJ databases">
        <authorList>
            <person name="Criscuolo A."/>
        </authorList>
    </citation>
    <scope>NUCLEOTIDE SEQUENCE</scope>
    <source>
        <strain evidence="7">CIP111892</strain>
    </source>
</reference>
<feature type="domain" description="RNA polymerase sigma factor 70 region 4 type 2" evidence="6">
    <location>
        <begin position="122"/>
        <end position="174"/>
    </location>
</feature>
<keyword evidence="2" id="KW-0805">Transcription regulation</keyword>
<dbReference type="NCBIfam" id="TIGR02937">
    <property type="entry name" value="sigma70-ECF"/>
    <property type="match status" value="1"/>
</dbReference>
<evidence type="ECO:0000256" key="1">
    <source>
        <dbReference type="ARBA" id="ARBA00010641"/>
    </source>
</evidence>
<comment type="similarity">
    <text evidence="1">Belongs to the sigma-70 factor family. ECF subfamily.</text>
</comment>
<dbReference type="EMBL" id="CAKMMG010000007">
    <property type="protein sequence ID" value="CAH1216445.1"/>
    <property type="molecule type" value="Genomic_DNA"/>
</dbReference>
<dbReference type="InterPro" id="IPR007627">
    <property type="entry name" value="RNA_pol_sigma70_r2"/>
</dbReference>
<dbReference type="NCBIfam" id="NF009195">
    <property type="entry name" value="PRK12543.1"/>
    <property type="match status" value="1"/>
</dbReference>
<evidence type="ECO:0000259" key="5">
    <source>
        <dbReference type="Pfam" id="PF04542"/>
    </source>
</evidence>
<dbReference type="InterPro" id="IPR014284">
    <property type="entry name" value="RNA_pol_sigma-70_dom"/>
</dbReference>
<dbReference type="InterPro" id="IPR013325">
    <property type="entry name" value="RNA_pol_sigma_r2"/>
</dbReference>
<evidence type="ECO:0000256" key="3">
    <source>
        <dbReference type="ARBA" id="ARBA00023082"/>
    </source>
</evidence>
<dbReference type="InterPro" id="IPR013249">
    <property type="entry name" value="RNA_pol_sigma70_r4_t2"/>
</dbReference>
<dbReference type="SUPFAM" id="SSF88659">
    <property type="entry name" value="Sigma3 and sigma4 domains of RNA polymerase sigma factors"/>
    <property type="match status" value="1"/>
</dbReference>
<evidence type="ECO:0000313" key="8">
    <source>
        <dbReference type="Proteomes" id="UP000838324"/>
    </source>
</evidence>
<evidence type="ECO:0000259" key="6">
    <source>
        <dbReference type="Pfam" id="PF08281"/>
    </source>
</evidence>